<protein>
    <submittedName>
        <fullName evidence="7">Branched-chain amino acid transport system substrate-binding protein</fullName>
    </submittedName>
</protein>
<organism evidence="7 8">
    <name type="scientific">Rhizobium etli</name>
    <dbReference type="NCBI Taxonomy" id="29449"/>
    <lineage>
        <taxon>Bacteria</taxon>
        <taxon>Pseudomonadati</taxon>
        <taxon>Pseudomonadota</taxon>
        <taxon>Alphaproteobacteria</taxon>
        <taxon>Hyphomicrobiales</taxon>
        <taxon>Rhizobiaceae</taxon>
        <taxon>Rhizobium/Agrobacterium group</taxon>
        <taxon>Rhizobium</taxon>
    </lineage>
</organism>
<feature type="domain" description="Leucine-binding protein" evidence="5">
    <location>
        <begin position="28"/>
        <end position="365"/>
    </location>
</feature>
<dbReference type="PANTHER" id="PTHR30483:SF6">
    <property type="entry name" value="PERIPLASMIC BINDING PROTEIN OF ABC TRANSPORTER FOR NATURAL AMINO ACIDS"/>
    <property type="match status" value="1"/>
</dbReference>
<feature type="chain" id="PRO_5033602662" evidence="4">
    <location>
        <begin position="22"/>
        <end position="401"/>
    </location>
</feature>
<feature type="signal peptide" evidence="4">
    <location>
        <begin position="1"/>
        <end position="21"/>
    </location>
</feature>
<keyword evidence="2 4" id="KW-0732">Signal</keyword>
<keyword evidence="3" id="KW-0813">Transport</keyword>
<dbReference type="InterPro" id="IPR051010">
    <property type="entry name" value="BCAA_transport"/>
</dbReference>
<dbReference type="InterPro" id="IPR028081">
    <property type="entry name" value="Leu-bd"/>
</dbReference>
<dbReference type="Pfam" id="PF13458">
    <property type="entry name" value="Peripla_BP_6"/>
    <property type="match status" value="1"/>
</dbReference>
<name>A0A7W7EGF6_RHIET</name>
<dbReference type="Proteomes" id="UP000557344">
    <property type="component" value="Unassembled WGS sequence"/>
</dbReference>
<dbReference type="GO" id="GO:0006865">
    <property type="term" value="P:amino acid transport"/>
    <property type="evidence" value="ECO:0007669"/>
    <property type="project" value="UniProtKB-KW"/>
</dbReference>
<keyword evidence="3" id="KW-0029">Amino-acid transport</keyword>
<dbReference type="SUPFAM" id="SSF53822">
    <property type="entry name" value="Periplasmic binding protein-like I"/>
    <property type="match status" value="1"/>
</dbReference>
<dbReference type="Proteomes" id="UP000523431">
    <property type="component" value="Unassembled WGS sequence"/>
</dbReference>
<comment type="similarity">
    <text evidence="1">Belongs to the leucine-binding protein family.</text>
</comment>
<evidence type="ECO:0000313" key="7">
    <source>
        <dbReference type="EMBL" id="MBB4538143.1"/>
    </source>
</evidence>
<accession>A0A7W7EGF6</accession>
<proteinExistence type="inferred from homology"/>
<evidence type="ECO:0000313" key="8">
    <source>
        <dbReference type="Proteomes" id="UP000523431"/>
    </source>
</evidence>
<evidence type="ECO:0000256" key="3">
    <source>
        <dbReference type="ARBA" id="ARBA00022970"/>
    </source>
</evidence>
<evidence type="ECO:0000256" key="4">
    <source>
        <dbReference type="SAM" id="SignalP"/>
    </source>
</evidence>
<comment type="caution">
    <text evidence="7">The sequence shown here is derived from an EMBL/GenBank/DDBJ whole genome shotgun (WGS) entry which is preliminary data.</text>
</comment>
<sequence>MRKKLIASVAFLLASSTAVLAQSATDGKVKIGILNDQSGVYADFGGKSSVEAAKMAVEDFGGKVLDVPVEIVDADHQNKADIASNIARQWYDTEQVDAIMELTTSSVALAVQAIAKEKKKIDIVTGAATTDLTGKACSPYGFHWAYDTHALAVGTGGALVKQGGDSWFFLTADYAFGYSLEQQTSEYVKASGGTVVGAVRHPLSSQDFSSFLLQAQSSGAKVIGLANAGLDTSNAIKQAAEFGITQGGQHLAALLFTLAEVHGLGLEAAQGLTLTEGYYWNRDDESRAFAKKFFDRTGKMPNMVHSGTYSAVTQYLKAVQKAGTDETEAVAKLLHEMPVDDVFGRGGTVGANGRMIHDMYLLQVKKPADSKEPWDYFNVLATIPGKEAYIDPAKSGCDLVK</sequence>
<dbReference type="EMBL" id="JACIID010000012">
    <property type="protein sequence ID" value="MBB4538143.1"/>
    <property type="molecule type" value="Genomic_DNA"/>
</dbReference>
<dbReference type="CDD" id="cd06327">
    <property type="entry name" value="PBP1_SBP-like"/>
    <property type="match status" value="1"/>
</dbReference>
<dbReference type="Gene3D" id="3.40.50.2300">
    <property type="match status" value="2"/>
</dbReference>
<evidence type="ECO:0000256" key="1">
    <source>
        <dbReference type="ARBA" id="ARBA00010062"/>
    </source>
</evidence>
<evidence type="ECO:0000313" key="9">
    <source>
        <dbReference type="Proteomes" id="UP000557344"/>
    </source>
</evidence>
<dbReference type="AlphaFoldDB" id="A0A7W7EGF6"/>
<evidence type="ECO:0000313" key="6">
    <source>
        <dbReference type="EMBL" id="MBB4482314.1"/>
    </source>
</evidence>
<evidence type="ECO:0000256" key="2">
    <source>
        <dbReference type="ARBA" id="ARBA00022729"/>
    </source>
</evidence>
<dbReference type="EMBL" id="JACIHU010000012">
    <property type="protein sequence ID" value="MBB4482314.1"/>
    <property type="molecule type" value="Genomic_DNA"/>
</dbReference>
<reference evidence="8 9" key="1">
    <citation type="submission" date="2020-08" db="EMBL/GenBank/DDBJ databases">
        <title>Genomic Encyclopedia of Type Strains, Phase IV (KMG-V): Genome sequencing to study the core and pangenomes of soil and plant-associated prokaryotes.</title>
        <authorList>
            <person name="Whitman W."/>
        </authorList>
    </citation>
    <scope>NUCLEOTIDE SEQUENCE [LARGE SCALE GENOMIC DNA]</scope>
    <source>
        <strain evidence="6 9">SEMIA 471</strain>
        <strain evidence="7 8">SEMIA 489</strain>
    </source>
</reference>
<gene>
    <name evidence="6" type="ORF">GGE46_004927</name>
    <name evidence="7" type="ORF">GGE57_004924</name>
</gene>
<dbReference type="PANTHER" id="PTHR30483">
    <property type="entry name" value="LEUCINE-SPECIFIC-BINDING PROTEIN"/>
    <property type="match status" value="1"/>
</dbReference>
<dbReference type="RefSeq" id="WP_183843789.1">
    <property type="nucleotide sequence ID" value="NZ_JACIHU010000012.1"/>
</dbReference>
<evidence type="ECO:0000259" key="5">
    <source>
        <dbReference type="Pfam" id="PF13458"/>
    </source>
</evidence>
<dbReference type="InterPro" id="IPR028082">
    <property type="entry name" value="Peripla_BP_I"/>
</dbReference>